<organism evidence="5">
    <name type="scientific">Arcobacter sp. AZ-2023</name>
    <dbReference type="NCBI Taxonomy" id="3074453"/>
    <lineage>
        <taxon>Bacteria</taxon>
        <taxon>Pseudomonadati</taxon>
        <taxon>Campylobacterota</taxon>
        <taxon>Epsilonproteobacteria</taxon>
        <taxon>Campylobacterales</taxon>
        <taxon>Arcobacteraceae</taxon>
        <taxon>Arcobacter</taxon>
    </lineage>
</organism>
<protein>
    <submittedName>
        <fullName evidence="5">YtxH domain-containing protein</fullName>
    </submittedName>
</protein>
<gene>
    <name evidence="4" type="ORF">RJG58_10120</name>
    <name evidence="5" type="ORF">RMP69_10120</name>
    <name evidence="2" type="ORF">RMQ65_08795</name>
    <name evidence="3" type="ORF">RMQ67_10120</name>
</gene>
<dbReference type="EMBL" id="CP135130">
    <property type="protein sequence ID" value="WNP37971.1"/>
    <property type="molecule type" value="Genomic_DNA"/>
</dbReference>
<proteinExistence type="predicted"/>
<reference evidence="5" key="1">
    <citation type="submission" date="2023-09" db="EMBL/GenBank/DDBJ databases">
        <title>Arcobacter tbilisiensis sp. nov. isolated from chicken meat in Tbilisi, Georgia.</title>
        <authorList>
            <person name="Matthias R."/>
            <person name="Zautner A.E."/>
        </authorList>
    </citation>
    <scope>NUCLEOTIDE SEQUENCE</scope>
    <source>
        <strain evidence="4">LEO 101</strain>
        <strain evidence="2">LEO 49</strain>
        <strain evidence="5">LEO 50</strain>
        <strain evidence="3">LEO 53</strain>
    </source>
</reference>
<evidence type="ECO:0000313" key="4">
    <source>
        <dbReference type="EMBL" id="WNP37971.1"/>
    </source>
</evidence>
<dbReference type="AlphaFoldDB" id="A0AA96L7K3"/>
<evidence type="ECO:0000313" key="3">
    <source>
        <dbReference type="EMBL" id="WNL31821.1"/>
    </source>
</evidence>
<evidence type="ECO:0000256" key="1">
    <source>
        <dbReference type="SAM" id="Coils"/>
    </source>
</evidence>
<keyword evidence="1" id="KW-0175">Coiled coil</keyword>
<name>A0AA96L7K3_9BACT</name>
<dbReference type="EMBL" id="CP134855">
    <property type="protein sequence ID" value="WNL31821.1"/>
    <property type="molecule type" value="Genomic_DNA"/>
</dbReference>
<evidence type="ECO:0000313" key="2">
    <source>
        <dbReference type="EMBL" id="WNL27383.1"/>
    </source>
</evidence>
<evidence type="ECO:0000313" key="5">
    <source>
        <dbReference type="EMBL" id="WNP40063.1"/>
    </source>
</evidence>
<dbReference type="EMBL" id="CP134853">
    <property type="protein sequence ID" value="WNL27383.1"/>
    <property type="molecule type" value="Genomic_DNA"/>
</dbReference>
<sequence>MANNNQNFNQYNTDINSTRNNNQNGLNINQNPYINSGVNQNFIGQNPNNQIQNQSSSFLNGDFIKGALIGAVATYILTNKNAQESIFETINKVKNLATAGFEELKERIEDAKAASKVNEQEF</sequence>
<dbReference type="EMBL" id="CP135131">
    <property type="protein sequence ID" value="WNP40063.1"/>
    <property type="molecule type" value="Genomic_DNA"/>
</dbReference>
<accession>A0AA96L7K3</accession>
<feature type="coiled-coil region" evidence="1">
    <location>
        <begin position="94"/>
        <end position="121"/>
    </location>
</feature>